<evidence type="ECO:0008006" key="3">
    <source>
        <dbReference type="Google" id="ProtNLM"/>
    </source>
</evidence>
<protein>
    <recommendedName>
        <fullName evidence="3">Transposase</fullName>
    </recommendedName>
</protein>
<name>A0ABN7THF2_9BACL</name>
<organism evidence="1 2">
    <name type="scientific">Paenibacillus allorhizosphaerae</name>
    <dbReference type="NCBI Taxonomy" id="2849866"/>
    <lineage>
        <taxon>Bacteria</taxon>
        <taxon>Bacillati</taxon>
        <taxon>Bacillota</taxon>
        <taxon>Bacilli</taxon>
        <taxon>Bacillales</taxon>
        <taxon>Paenibacillaceae</taxon>
        <taxon>Paenibacillus</taxon>
    </lineage>
</organism>
<dbReference type="EMBL" id="CAJVCE010000003">
    <property type="protein sequence ID" value="CAG7625970.1"/>
    <property type="molecule type" value="Genomic_DNA"/>
</dbReference>
<evidence type="ECO:0000313" key="2">
    <source>
        <dbReference type="Proteomes" id="UP000730618"/>
    </source>
</evidence>
<proteinExistence type="predicted"/>
<keyword evidence="2" id="KW-1185">Reference proteome</keyword>
<sequence length="145" mass="16741">MKQSLKTLFDDAISKMGCPMGFYDPNSFKLDTFGSDMIKQPNPLRKQYGGNMQLDLVKERRFKALLGYCRATQHIYVFIEHLIQDFAFLNPERSNTKEELPSSVLLHYVSSLVPVRVSSLISVDEVRLCLGIRVFTIRNFSLHMF</sequence>
<reference evidence="1 2" key="1">
    <citation type="submission" date="2021-06" db="EMBL/GenBank/DDBJ databases">
        <authorList>
            <person name="Criscuolo A."/>
        </authorList>
    </citation>
    <scope>NUCLEOTIDE SEQUENCE [LARGE SCALE GENOMIC DNA]</scope>
    <source>
        <strain evidence="2">CIP 111802</strain>
    </source>
</reference>
<dbReference type="Proteomes" id="UP000730618">
    <property type="component" value="Unassembled WGS sequence"/>
</dbReference>
<accession>A0ABN7THF2</accession>
<evidence type="ECO:0000313" key="1">
    <source>
        <dbReference type="EMBL" id="CAG7625970.1"/>
    </source>
</evidence>
<comment type="caution">
    <text evidence="1">The sequence shown here is derived from an EMBL/GenBank/DDBJ whole genome shotgun (WGS) entry which is preliminary data.</text>
</comment>
<gene>
    <name evidence="1" type="ORF">PAECIP111802_01203</name>
</gene>